<keyword evidence="9" id="KW-1185">Reference proteome</keyword>
<dbReference type="Gene3D" id="2.40.50.1020">
    <property type="entry name" value="LytTr DNA-binding domain"/>
    <property type="match status" value="1"/>
</dbReference>
<comment type="function">
    <text evidence="4">Required for high-level post-exponential phase expression of a series of secreted proteins.</text>
</comment>
<evidence type="ECO:0000256" key="2">
    <source>
        <dbReference type="ARBA" id="ARBA00023012"/>
    </source>
</evidence>
<feature type="domain" description="Response regulatory" evidence="6">
    <location>
        <begin position="3"/>
        <end position="126"/>
    </location>
</feature>
<evidence type="ECO:0000259" key="7">
    <source>
        <dbReference type="PROSITE" id="PS50930"/>
    </source>
</evidence>
<feature type="modified residue" description="4-aspartylphosphate" evidence="5">
    <location>
        <position position="59"/>
    </location>
</feature>
<dbReference type="GO" id="GO:0000156">
    <property type="term" value="F:phosphorelay response regulator activity"/>
    <property type="evidence" value="ECO:0007669"/>
    <property type="project" value="InterPro"/>
</dbReference>
<dbReference type="InterPro" id="IPR046947">
    <property type="entry name" value="LytR-like"/>
</dbReference>
<dbReference type="OrthoDB" id="9809318at2"/>
<dbReference type="KEGG" id="lalw:BTM29_03395"/>
<name>A0A1P8Q1J4_9LACO</name>
<dbReference type="Pfam" id="PF04397">
    <property type="entry name" value="LytTR"/>
    <property type="match status" value="1"/>
</dbReference>
<dbReference type="EMBL" id="CP019323">
    <property type="protein sequence ID" value="APX71659.1"/>
    <property type="molecule type" value="Genomic_DNA"/>
</dbReference>
<dbReference type="AlphaFoldDB" id="A0A1P8Q1J4"/>
<evidence type="ECO:0000256" key="1">
    <source>
        <dbReference type="ARBA" id="ARBA00022490"/>
    </source>
</evidence>
<dbReference type="SUPFAM" id="SSF52172">
    <property type="entry name" value="CheY-like"/>
    <property type="match status" value="1"/>
</dbReference>
<gene>
    <name evidence="8" type="ORF">BTM29_03395</name>
</gene>
<keyword evidence="5" id="KW-0597">Phosphoprotein</keyword>
<dbReference type="Pfam" id="PF00072">
    <property type="entry name" value="Response_reg"/>
    <property type="match status" value="1"/>
</dbReference>
<organism evidence="8 9">
    <name type="scientific">Companilactobacillus allii</name>
    <dbReference type="NCBI Taxonomy" id="1847728"/>
    <lineage>
        <taxon>Bacteria</taxon>
        <taxon>Bacillati</taxon>
        <taxon>Bacillota</taxon>
        <taxon>Bacilli</taxon>
        <taxon>Lactobacillales</taxon>
        <taxon>Lactobacillaceae</taxon>
        <taxon>Companilactobacillus</taxon>
    </lineage>
</organism>
<proteinExistence type="predicted"/>
<keyword evidence="8" id="KW-0238">DNA-binding</keyword>
<accession>A0A1P8Q1J4</accession>
<evidence type="ECO:0000259" key="6">
    <source>
        <dbReference type="PROSITE" id="PS50110"/>
    </source>
</evidence>
<dbReference type="RefSeq" id="WP_076614163.1">
    <property type="nucleotide sequence ID" value="NZ_CP019323.1"/>
</dbReference>
<dbReference type="InterPro" id="IPR011006">
    <property type="entry name" value="CheY-like_superfamily"/>
</dbReference>
<reference evidence="9" key="1">
    <citation type="submission" date="2016-12" db="EMBL/GenBank/DDBJ databases">
        <authorList>
            <person name="Jung M.Y."/>
            <person name="Lee S.H."/>
        </authorList>
    </citation>
    <scope>NUCLEOTIDE SEQUENCE [LARGE SCALE GENOMIC DNA]</scope>
    <source>
        <strain evidence="9">WiKim39</strain>
    </source>
</reference>
<dbReference type="CDD" id="cd17533">
    <property type="entry name" value="REC_LytTR_AgrA-like"/>
    <property type="match status" value="1"/>
</dbReference>
<keyword evidence="3" id="KW-0010">Activator</keyword>
<evidence type="ECO:0000256" key="3">
    <source>
        <dbReference type="ARBA" id="ARBA00023159"/>
    </source>
</evidence>
<evidence type="ECO:0000313" key="9">
    <source>
        <dbReference type="Proteomes" id="UP000187499"/>
    </source>
</evidence>
<evidence type="ECO:0000313" key="8">
    <source>
        <dbReference type="EMBL" id="APX71659.1"/>
    </source>
</evidence>
<evidence type="ECO:0000256" key="5">
    <source>
        <dbReference type="PROSITE-ProRule" id="PRU00169"/>
    </source>
</evidence>
<dbReference type="PANTHER" id="PTHR37299">
    <property type="entry name" value="TRANSCRIPTIONAL REGULATOR-RELATED"/>
    <property type="match status" value="1"/>
</dbReference>
<keyword evidence="1" id="KW-0963">Cytoplasm</keyword>
<dbReference type="PANTHER" id="PTHR37299:SF3">
    <property type="entry name" value="STAGE 0 SPORULATION PROTEIN A HOMOLOG"/>
    <property type="match status" value="1"/>
</dbReference>
<dbReference type="Proteomes" id="UP000187499">
    <property type="component" value="Chromosome"/>
</dbReference>
<keyword evidence="2" id="KW-0902">Two-component regulatory system</keyword>
<evidence type="ECO:0000256" key="4">
    <source>
        <dbReference type="ARBA" id="ARBA00037164"/>
    </source>
</evidence>
<dbReference type="GO" id="GO:0003677">
    <property type="term" value="F:DNA binding"/>
    <property type="evidence" value="ECO:0007669"/>
    <property type="project" value="UniProtKB-KW"/>
</dbReference>
<dbReference type="SMART" id="SM00850">
    <property type="entry name" value="LytTR"/>
    <property type="match status" value="1"/>
</dbReference>
<dbReference type="STRING" id="1847728.BTM29_03395"/>
<sequence>MFPIYLLEDDRNQLSEYKETIEKTIMINDFAMSLVGTACTVEEFNSFFKVTQYGLFFLDMEIGDDKQAGLRLASFIRERMPMSQIVFITTHSELSFLTLERKIAPMDYVLKDLTLNEIKEHIGADIELAQKIYKNTIFHRVNTFGYKIGSRFFSVPLDDVIALHTSKEFHGRVILSSLNKEATFSGNLNNLENKYDIFFRCDKSWLVNLDKVVSYDSHTRKLKMVRDSECDVSYRKSGSLTRALKDNGK</sequence>
<dbReference type="InterPro" id="IPR001789">
    <property type="entry name" value="Sig_transdc_resp-reg_receiver"/>
</dbReference>
<dbReference type="Gene3D" id="3.40.50.2300">
    <property type="match status" value="1"/>
</dbReference>
<dbReference type="PROSITE" id="PS50930">
    <property type="entry name" value="HTH_LYTTR"/>
    <property type="match status" value="1"/>
</dbReference>
<protein>
    <submittedName>
        <fullName evidence="8">DNA-binding response regulator</fullName>
    </submittedName>
</protein>
<dbReference type="SMART" id="SM00448">
    <property type="entry name" value="REC"/>
    <property type="match status" value="1"/>
</dbReference>
<dbReference type="PROSITE" id="PS50110">
    <property type="entry name" value="RESPONSE_REGULATORY"/>
    <property type="match status" value="1"/>
</dbReference>
<dbReference type="InterPro" id="IPR007492">
    <property type="entry name" value="LytTR_DNA-bd_dom"/>
</dbReference>
<feature type="domain" description="HTH LytTR-type" evidence="7">
    <location>
        <begin position="144"/>
        <end position="246"/>
    </location>
</feature>